<dbReference type="Proteomes" id="UP000281553">
    <property type="component" value="Unassembled WGS sequence"/>
</dbReference>
<evidence type="ECO:0000256" key="1">
    <source>
        <dbReference type="SAM" id="MobiDB-lite"/>
    </source>
</evidence>
<name>A0A3P6RKI5_DIBLA</name>
<accession>A0A3P6RKI5</accession>
<feature type="region of interest" description="Disordered" evidence="1">
    <location>
        <begin position="78"/>
        <end position="114"/>
    </location>
</feature>
<proteinExistence type="predicted"/>
<feature type="non-terminal residue" evidence="2">
    <location>
        <position position="114"/>
    </location>
</feature>
<keyword evidence="3" id="KW-1185">Reference proteome</keyword>
<feature type="compositionally biased region" description="Low complexity" evidence="1">
    <location>
        <begin position="94"/>
        <end position="114"/>
    </location>
</feature>
<evidence type="ECO:0000313" key="2">
    <source>
        <dbReference type="EMBL" id="VDK45104.1"/>
    </source>
</evidence>
<evidence type="ECO:0000313" key="3">
    <source>
        <dbReference type="Proteomes" id="UP000281553"/>
    </source>
</evidence>
<organism evidence="2 3">
    <name type="scientific">Dibothriocephalus latus</name>
    <name type="common">Fish tapeworm</name>
    <name type="synonym">Diphyllobothrium latum</name>
    <dbReference type="NCBI Taxonomy" id="60516"/>
    <lineage>
        <taxon>Eukaryota</taxon>
        <taxon>Metazoa</taxon>
        <taxon>Spiralia</taxon>
        <taxon>Lophotrochozoa</taxon>
        <taxon>Platyhelminthes</taxon>
        <taxon>Cestoda</taxon>
        <taxon>Eucestoda</taxon>
        <taxon>Diphyllobothriidea</taxon>
        <taxon>Diphyllobothriidae</taxon>
        <taxon>Dibothriocephalus</taxon>
    </lineage>
</organism>
<reference evidence="2 3" key="1">
    <citation type="submission" date="2018-11" db="EMBL/GenBank/DDBJ databases">
        <authorList>
            <consortium name="Pathogen Informatics"/>
        </authorList>
    </citation>
    <scope>NUCLEOTIDE SEQUENCE [LARGE SCALE GENOMIC DNA]</scope>
</reference>
<sequence length="114" mass="12814">MLHSFGIPEQPQPFACSTKTLSTPPGLVIHKPFSSPLLPTTPVLLPPRCRPKNHLQRKRRRAWKECCGQLLAAPTPCHRQIHPKSRPNAFSPPRLLTSGQRSRLLSLTLSQRQS</sequence>
<dbReference type="AlphaFoldDB" id="A0A3P6RKI5"/>
<gene>
    <name evidence="2" type="ORF">DILT_LOCUS1479</name>
</gene>
<protein>
    <submittedName>
        <fullName evidence="2">Uncharacterized protein</fullName>
    </submittedName>
</protein>
<dbReference type="EMBL" id="UYRU01010178">
    <property type="protein sequence ID" value="VDK45104.1"/>
    <property type="molecule type" value="Genomic_DNA"/>
</dbReference>